<dbReference type="PANTHER" id="PTHR42928:SF5">
    <property type="entry name" value="BLR1237 PROTEIN"/>
    <property type="match status" value="1"/>
</dbReference>
<dbReference type="InterPro" id="IPR042100">
    <property type="entry name" value="Bug_dom1"/>
</dbReference>
<reference evidence="1" key="1">
    <citation type="submission" date="2018-05" db="EMBL/GenBank/DDBJ databases">
        <authorList>
            <person name="Lanie J.A."/>
            <person name="Ng W.-L."/>
            <person name="Kazmierczak K.M."/>
            <person name="Andrzejewski T.M."/>
            <person name="Davidsen T.M."/>
            <person name="Wayne K.J."/>
            <person name="Tettelin H."/>
            <person name="Glass J.I."/>
            <person name="Rusch D."/>
            <person name="Podicherti R."/>
            <person name="Tsui H.-C.T."/>
            <person name="Winkler M.E."/>
        </authorList>
    </citation>
    <scope>NUCLEOTIDE SEQUENCE</scope>
</reference>
<dbReference type="CDD" id="cd07012">
    <property type="entry name" value="PBP2_Bug_TTT"/>
    <property type="match status" value="1"/>
</dbReference>
<gene>
    <name evidence="1" type="ORF">METZ01_LOCUS121226</name>
</gene>
<dbReference type="Pfam" id="PF03401">
    <property type="entry name" value="TctC"/>
    <property type="match status" value="1"/>
</dbReference>
<dbReference type="InterPro" id="IPR005064">
    <property type="entry name" value="BUG"/>
</dbReference>
<organism evidence="1">
    <name type="scientific">marine metagenome</name>
    <dbReference type="NCBI Taxonomy" id="408172"/>
    <lineage>
        <taxon>unclassified sequences</taxon>
        <taxon>metagenomes</taxon>
        <taxon>ecological metagenomes</taxon>
    </lineage>
</organism>
<dbReference type="AlphaFoldDB" id="A0A381XV80"/>
<evidence type="ECO:0008006" key="2">
    <source>
        <dbReference type="Google" id="ProtNLM"/>
    </source>
</evidence>
<protein>
    <recommendedName>
        <fullName evidence="2">Tripartite tricarboxylate transporter substrate binding protein</fullName>
    </recommendedName>
</protein>
<proteinExistence type="predicted"/>
<sequence>MEVNMKKNRIFTLFLMALMVFTLSTAWAGYPEKPIQLIVPYGAGGSTDLAARVMASVIPTYLGQPVVVINKKGGGGQIGLNYVSTAKPDGYTMMEATIGPLTIAPAMHKKSPFSYKNFKAVARTEVVPAVLATRPDKRWKDLKGLIKFLKNNPRKLKIAIAGPAGLSDLGMKSFMVEAGIPIENAIGVPFSGTADALAAILGKHADILYANLSPVFDHIKAGSLIGLGITTVKRVKSLPDVPTFTELGYPKANVMGWKGIVAHKNLPDDIVKIWGDAIQKTMKNKAWKKFQKKLGSIPAYLGPTDFTAFMESQFKSFRQIAIDNNLLTD</sequence>
<evidence type="ECO:0000313" key="1">
    <source>
        <dbReference type="EMBL" id="SVA68372.1"/>
    </source>
</evidence>
<accession>A0A381XV80</accession>
<dbReference type="SUPFAM" id="SSF53850">
    <property type="entry name" value="Periplasmic binding protein-like II"/>
    <property type="match status" value="1"/>
</dbReference>
<dbReference type="PANTHER" id="PTHR42928">
    <property type="entry name" value="TRICARBOXYLATE-BINDING PROTEIN"/>
    <property type="match status" value="1"/>
</dbReference>
<dbReference type="EMBL" id="UINC01016419">
    <property type="protein sequence ID" value="SVA68372.1"/>
    <property type="molecule type" value="Genomic_DNA"/>
</dbReference>
<dbReference type="Gene3D" id="3.40.190.10">
    <property type="entry name" value="Periplasmic binding protein-like II"/>
    <property type="match status" value="1"/>
</dbReference>
<dbReference type="PIRSF" id="PIRSF017082">
    <property type="entry name" value="YflP"/>
    <property type="match status" value="1"/>
</dbReference>
<name>A0A381XV80_9ZZZZ</name>
<dbReference type="Gene3D" id="3.40.190.150">
    <property type="entry name" value="Bordetella uptake gene, domain 1"/>
    <property type="match status" value="1"/>
</dbReference>